<feature type="transmembrane region" description="Helical" evidence="1">
    <location>
        <begin position="190"/>
        <end position="213"/>
    </location>
</feature>
<protein>
    <submittedName>
        <fullName evidence="3">TRP domain-containing protein</fullName>
    </submittedName>
</protein>
<keyword evidence="1" id="KW-0472">Membrane</keyword>
<feature type="transmembrane region" description="Helical" evidence="1">
    <location>
        <begin position="220"/>
        <end position="244"/>
    </location>
</feature>
<keyword evidence="1" id="KW-1133">Transmembrane helix</keyword>
<dbReference type="AlphaFoldDB" id="A0A7E4W4U0"/>
<feature type="transmembrane region" description="Helical" evidence="1">
    <location>
        <begin position="380"/>
        <end position="398"/>
    </location>
</feature>
<feature type="transmembrane region" description="Helical" evidence="1">
    <location>
        <begin position="428"/>
        <end position="453"/>
    </location>
</feature>
<feature type="transmembrane region" description="Helical" evidence="1">
    <location>
        <begin position="301"/>
        <end position="322"/>
    </location>
</feature>
<reference evidence="3" key="2">
    <citation type="submission" date="2020-10" db="UniProtKB">
        <authorList>
            <consortium name="WormBaseParasite"/>
        </authorList>
    </citation>
    <scope>IDENTIFICATION</scope>
</reference>
<evidence type="ECO:0000256" key="1">
    <source>
        <dbReference type="SAM" id="Phobius"/>
    </source>
</evidence>
<reference evidence="2" key="1">
    <citation type="journal article" date="2013" name="Genetics">
        <title>The draft genome and transcriptome of Panagrellus redivivus are shaped by the harsh demands of a free-living lifestyle.</title>
        <authorList>
            <person name="Srinivasan J."/>
            <person name="Dillman A.R."/>
            <person name="Macchietto M.G."/>
            <person name="Heikkinen L."/>
            <person name="Lakso M."/>
            <person name="Fracchia K.M."/>
            <person name="Antoshechkin I."/>
            <person name="Mortazavi A."/>
            <person name="Wong G."/>
            <person name="Sternberg P.W."/>
        </authorList>
    </citation>
    <scope>NUCLEOTIDE SEQUENCE [LARGE SCALE GENOMIC DNA]</scope>
    <source>
        <strain evidence="2">MT8872</strain>
    </source>
</reference>
<feature type="transmembrane region" description="Helical" evidence="1">
    <location>
        <begin position="354"/>
        <end position="373"/>
    </location>
</feature>
<name>A0A7E4W4U0_PANRE</name>
<sequence>MRRERAYSVENGIETTAIDSGTIWTTERVVVTSEEPPKSSDSSQDRDYPVYYVGHTEADSVNDAGRSMNRSYDLTPPVAPYNIPRPSYTANRHRSEVSDEFRFLDDRASFPTKLGRFYYERSNSFRYRKHFFISLAILQIVLAIAIFVFAVLRYKRVFDNTVTDLLLDFLKAEDFASSNNEGTSIIAMKVGAAAFIPCIMQFLGGLCGLFPFFKRPPRFLVVLNLVFTAIALKQWFEPIILVIFELNLRNVQLEDAHTSAGYRLLITAIVLLTILIVFVHSAVIIHAAAQMGKKDDTHSSLFDLHVNLVTVVLSIIVVGFSAHATSNSLTDVTGWTNFGLRNQAALYGFGLRELLISGFVFFVSIFGSFAAIIHSRELRFGAMALQITSILIIFQHLLTGDRILAVSHNIDKMFRAEVTTPFSAEIPLLLYVFVVLMSISLIVLLVPTALNVFRQRAYDYYETSYAIPRTVIPTPALQRSAL</sequence>
<dbReference type="Proteomes" id="UP000492821">
    <property type="component" value="Unassembled WGS sequence"/>
</dbReference>
<organism evidence="2 3">
    <name type="scientific">Panagrellus redivivus</name>
    <name type="common">Microworm</name>
    <dbReference type="NCBI Taxonomy" id="6233"/>
    <lineage>
        <taxon>Eukaryota</taxon>
        <taxon>Metazoa</taxon>
        <taxon>Ecdysozoa</taxon>
        <taxon>Nematoda</taxon>
        <taxon>Chromadorea</taxon>
        <taxon>Rhabditida</taxon>
        <taxon>Tylenchina</taxon>
        <taxon>Panagrolaimomorpha</taxon>
        <taxon>Panagrolaimoidea</taxon>
        <taxon>Panagrolaimidae</taxon>
        <taxon>Panagrellus</taxon>
    </lineage>
</organism>
<keyword evidence="1" id="KW-0812">Transmembrane</keyword>
<proteinExistence type="predicted"/>
<dbReference type="WBParaSite" id="Pan_g7370.t1">
    <property type="protein sequence ID" value="Pan_g7370.t1"/>
    <property type="gene ID" value="Pan_g7370"/>
</dbReference>
<feature type="transmembrane region" description="Helical" evidence="1">
    <location>
        <begin position="264"/>
        <end position="289"/>
    </location>
</feature>
<keyword evidence="2" id="KW-1185">Reference proteome</keyword>
<accession>A0A7E4W4U0</accession>
<evidence type="ECO:0000313" key="3">
    <source>
        <dbReference type="WBParaSite" id="Pan_g7370.t1"/>
    </source>
</evidence>
<feature type="transmembrane region" description="Helical" evidence="1">
    <location>
        <begin position="131"/>
        <end position="152"/>
    </location>
</feature>
<evidence type="ECO:0000313" key="2">
    <source>
        <dbReference type="Proteomes" id="UP000492821"/>
    </source>
</evidence>